<sequence>MEPTMTKKATAGPGKKKHKTATASAGGPETKLSQLESLLRRKEGATIAQIAAALDWQPHSVRGAMSGSLKKKQGLTISNQMTEDGRRVYRIA</sequence>
<organism evidence="2 3">
    <name type="scientific">Reyranella soli</name>
    <dbReference type="NCBI Taxonomy" id="1230389"/>
    <lineage>
        <taxon>Bacteria</taxon>
        <taxon>Pseudomonadati</taxon>
        <taxon>Pseudomonadota</taxon>
        <taxon>Alphaproteobacteria</taxon>
        <taxon>Hyphomicrobiales</taxon>
        <taxon>Reyranellaceae</taxon>
        <taxon>Reyranella</taxon>
    </lineage>
</organism>
<dbReference type="EMBL" id="BKAJ01000131">
    <property type="protein sequence ID" value="GEP59458.1"/>
    <property type="molecule type" value="Genomic_DNA"/>
</dbReference>
<dbReference type="Proteomes" id="UP000321058">
    <property type="component" value="Unassembled WGS sequence"/>
</dbReference>
<protein>
    <recommendedName>
        <fullName evidence="4">DUF3489 domain-containing protein</fullName>
    </recommendedName>
</protein>
<proteinExistence type="predicted"/>
<evidence type="ECO:0008006" key="4">
    <source>
        <dbReference type="Google" id="ProtNLM"/>
    </source>
</evidence>
<accession>A0A512NKH8</accession>
<evidence type="ECO:0000256" key="1">
    <source>
        <dbReference type="SAM" id="MobiDB-lite"/>
    </source>
</evidence>
<keyword evidence="3" id="KW-1185">Reference proteome</keyword>
<dbReference type="AlphaFoldDB" id="A0A512NKH8"/>
<name>A0A512NKH8_9HYPH</name>
<feature type="compositionally biased region" description="Low complexity" evidence="1">
    <location>
        <begin position="1"/>
        <end position="13"/>
    </location>
</feature>
<reference evidence="2 3" key="1">
    <citation type="submission" date="2019-07" db="EMBL/GenBank/DDBJ databases">
        <title>Whole genome shotgun sequence of Reyranella soli NBRC 108950.</title>
        <authorList>
            <person name="Hosoyama A."/>
            <person name="Uohara A."/>
            <person name="Ohji S."/>
            <person name="Ichikawa N."/>
        </authorList>
    </citation>
    <scope>NUCLEOTIDE SEQUENCE [LARGE SCALE GENOMIC DNA]</scope>
    <source>
        <strain evidence="2 3">NBRC 108950</strain>
    </source>
</reference>
<feature type="region of interest" description="Disordered" evidence="1">
    <location>
        <begin position="1"/>
        <end position="29"/>
    </location>
</feature>
<dbReference type="InterPro" id="IPR021880">
    <property type="entry name" value="DUF3489"/>
</dbReference>
<dbReference type="Pfam" id="PF11994">
    <property type="entry name" value="DUF3489"/>
    <property type="match status" value="1"/>
</dbReference>
<comment type="caution">
    <text evidence="2">The sequence shown here is derived from an EMBL/GenBank/DDBJ whole genome shotgun (WGS) entry which is preliminary data.</text>
</comment>
<gene>
    <name evidence="2" type="ORF">RSO01_66240</name>
</gene>
<evidence type="ECO:0000313" key="2">
    <source>
        <dbReference type="EMBL" id="GEP59458.1"/>
    </source>
</evidence>
<evidence type="ECO:0000313" key="3">
    <source>
        <dbReference type="Proteomes" id="UP000321058"/>
    </source>
</evidence>
<dbReference type="OrthoDB" id="7206991at2"/>